<dbReference type="OrthoDB" id="9786919at2"/>
<dbReference type="InterPro" id="IPR004358">
    <property type="entry name" value="Sig_transdc_His_kin-like_C"/>
</dbReference>
<proteinExistence type="predicted"/>
<dbReference type="STRING" id="1121925.SAMN02746011_00552"/>
<dbReference type="Gene3D" id="3.30.565.10">
    <property type="entry name" value="Histidine kinase-like ATPase, C-terminal domain"/>
    <property type="match status" value="1"/>
</dbReference>
<keyword evidence="15" id="KW-1185">Reference proteome</keyword>
<comment type="catalytic activity">
    <reaction evidence="1">
        <text>ATP + protein L-histidine = ADP + protein N-phospho-L-histidine.</text>
        <dbReference type="EC" id="2.7.13.3"/>
    </reaction>
</comment>
<dbReference type="EMBL" id="FUWO01000003">
    <property type="protein sequence ID" value="SJZ36946.1"/>
    <property type="molecule type" value="Genomic_DNA"/>
</dbReference>
<keyword evidence="8 11" id="KW-1133">Transmembrane helix</keyword>
<evidence type="ECO:0000256" key="4">
    <source>
        <dbReference type="ARBA" id="ARBA00022553"/>
    </source>
</evidence>
<dbReference type="Pfam" id="PF00512">
    <property type="entry name" value="HisKA"/>
    <property type="match status" value="1"/>
</dbReference>
<evidence type="ECO:0000256" key="11">
    <source>
        <dbReference type="SAM" id="Phobius"/>
    </source>
</evidence>
<dbReference type="EC" id="2.7.13.3" evidence="3"/>
<feature type="transmembrane region" description="Helical" evidence="11">
    <location>
        <begin position="187"/>
        <end position="211"/>
    </location>
</feature>
<keyword evidence="10 11" id="KW-0472">Membrane</keyword>
<dbReference type="InterPro" id="IPR003660">
    <property type="entry name" value="HAMP_dom"/>
</dbReference>
<evidence type="ECO:0000256" key="6">
    <source>
        <dbReference type="ARBA" id="ARBA00022692"/>
    </source>
</evidence>
<dbReference type="PRINTS" id="PR00344">
    <property type="entry name" value="BCTRLSENSOR"/>
</dbReference>
<keyword evidence="9" id="KW-0902">Two-component regulatory system</keyword>
<dbReference type="Gene3D" id="6.10.340.10">
    <property type="match status" value="1"/>
</dbReference>
<accession>A0A1T4K3E5</accession>
<dbReference type="InterPro" id="IPR036097">
    <property type="entry name" value="HisK_dim/P_sf"/>
</dbReference>
<dbReference type="InterPro" id="IPR036890">
    <property type="entry name" value="HATPase_C_sf"/>
</dbReference>
<protein>
    <recommendedName>
        <fullName evidence="3">histidine kinase</fullName>
        <ecNumber evidence="3">2.7.13.3</ecNumber>
    </recommendedName>
</protein>
<dbReference type="InterPro" id="IPR003594">
    <property type="entry name" value="HATPase_dom"/>
</dbReference>
<dbReference type="PANTHER" id="PTHR45528">
    <property type="entry name" value="SENSOR HISTIDINE KINASE CPXA"/>
    <property type="match status" value="1"/>
</dbReference>
<evidence type="ECO:0000259" key="12">
    <source>
        <dbReference type="PROSITE" id="PS50109"/>
    </source>
</evidence>
<keyword evidence="5" id="KW-0808">Transferase</keyword>
<name>A0A1T4K3E5_9LACT</name>
<dbReference type="SUPFAM" id="SSF55874">
    <property type="entry name" value="ATPase domain of HSP90 chaperone/DNA topoisomerase II/histidine kinase"/>
    <property type="match status" value="1"/>
</dbReference>
<feature type="domain" description="Histidine kinase" evidence="12">
    <location>
        <begin position="270"/>
        <end position="488"/>
    </location>
</feature>
<dbReference type="AlphaFoldDB" id="A0A1T4K3E5"/>
<dbReference type="FunFam" id="1.10.287.130:FF:000001">
    <property type="entry name" value="Two-component sensor histidine kinase"/>
    <property type="match status" value="1"/>
</dbReference>
<keyword evidence="4" id="KW-0597">Phosphoprotein</keyword>
<evidence type="ECO:0000256" key="8">
    <source>
        <dbReference type="ARBA" id="ARBA00022989"/>
    </source>
</evidence>
<feature type="transmembrane region" description="Helical" evidence="11">
    <location>
        <begin position="21"/>
        <end position="42"/>
    </location>
</feature>
<dbReference type="PROSITE" id="PS50109">
    <property type="entry name" value="HIS_KIN"/>
    <property type="match status" value="1"/>
</dbReference>
<organism evidence="14 15">
    <name type="scientific">Globicatella sulfidifaciens DSM 15739</name>
    <dbReference type="NCBI Taxonomy" id="1121925"/>
    <lineage>
        <taxon>Bacteria</taxon>
        <taxon>Bacillati</taxon>
        <taxon>Bacillota</taxon>
        <taxon>Bacilli</taxon>
        <taxon>Lactobacillales</taxon>
        <taxon>Aerococcaceae</taxon>
        <taxon>Globicatella</taxon>
    </lineage>
</organism>
<dbReference type="GO" id="GO:0000155">
    <property type="term" value="F:phosphorelay sensor kinase activity"/>
    <property type="evidence" value="ECO:0007669"/>
    <property type="project" value="InterPro"/>
</dbReference>
<keyword evidence="6 11" id="KW-0812">Transmembrane</keyword>
<reference evidence="15" key="1">
    <citation type="submission" date="2017-02" db="EMBL/GenBank/DDBJ databases">
        <authorList>
            <person name="Varghese N."/>
            <person name="Submissions S."/>
        </authorList>
    </citation>
    <scope>NUCLEOTIDE SEQUENCE [LARGE SCALE GENOMIC DNA]</scope>
    <source>
        <strain evidence="15">DSM 15739</strain>
    </source>
</reference>
<dbReference type="RefSeq" id="WP_078755377.1">
    <property type="nucleotide sequence ID" value="NZ_FUWO01000003.1"/>
</dbReference>
<dbReference type="SUPFAM" id="SSF47384">
    <property type="entry name" value="Homodimeric domain of signal transducing histidine kinase"/>
    <property type="match status" value="1"/>
</dbReference>
<dbReference type="CDD" id="cd00082">
    <property type="entry name" value="HisKA"/>
    <property type="match status" value="1"/>
</dbReference>
<dbReference type="Proteomes" id="UP000189941">
    <property type="component" value="Unassembled WGS sequence"/>
</dbReference>
<evidence type="ECO:0000256" key="7">
    <source>
        <dbReference type="ARBA" id="ARBA00022777"/>
    </source>
</evidence>
<dbReference type="InterPro" id="IPR050398">
    <property type="entry name" value="HssS/ArlS-like"/>
</dbReference>
<dbReference type="FunFam" id="3.30.565.10:FF:000006">
    <property type="entry name" value="Sensor histidine kinase WalK"/>
    <property type="match status" value="1"/>
</dbReference>
<keyword evidence="7 14" id="KW-0418">Kinase</keyword>
<evidence type="ECO:0000256" key="9">
    <source>
        <dbReference type="ARBA" id="ARBA00023012"/>
    </source>
</evidence>
<feature type="domain" description="HAMP" evidence="13">
    <location>
        <begin position="208"/>
        <end position="262"/>
    </location>
</feature>
<evidence type="ECO:0000313" key="14">
    <source>
        <dbReference type="EMBL" id="SJZ36946.1"/>
    </source>
</evidence>
<sequence length="505" mass="59264">MNIRKWFKREQPISLKWKWGVLLFLGFFVIALTTLNFNYYYYHQEQRSAIKAVYQENFDRMTEYIQAFDYLYQRPSITDLDNKPLNSNQQSQNISKELYQYISTGLNDDLTIRLFNERNQLVFSNRHLDVPTVESNKQLVETEIKDVLSYVGRTTIRSTQSGENLGVLEYIVQPQALIELEKNQRHIFFISILVLLLVAAVVAFVLSRLFLRPLNYLNNALDLVEEENLSEMRMRRPRSTDEWSDLTLHINRMLDKIDLYVRNQKQFVEDVSHELRTPVAIVEGHLKLLNRWGKDDPEILEESISASLQEISRMKGLVQEMLDLMRADHAEMDYKDEITEVYSTIRQIHSNFVMLYPEFNFYLDSEKSPDDLYIKMFRNHFEQLLIILIDNAVKYSQDRKEIHLSVSTSLSEIEIAIQDFGEGMSEEDKECVFSRFYRVDKARSRDKGGNGLGLSIAQQLVKSYKGSIKVESALGHGSIFYVTFPILTDQRQIYKSKQKAIRKTL</sequence>
<dbReference type="InterPro" id="IPR003661">
    <property type="entry name" value="HisK_dim/P_dom"/>
</dbReference>
<comment type="subcellular location">
    <subcellularLocation>
        <location evidence="2">Membrane</location>
        <topology evidence="2">Multi-pass membrane protein</topology>
    </subcellularLocation>
</comment>
<dbReference type="GO" id="GO:0016020">
    <property type="term" value="C:membrane"/>
    <property type="evidence" value="ECO:0007669"/>
    <property type="project" value="UniProtKB-SubCell"/>
</dbReference>
<dbReference type="Gene3D" id="1.10.287.130">
    <property type="match status" value="1"/>
</dbReference>
<evidence type="ECO:0000313" key="15">
    <source>
        <dbReference type="Proteomes" id="UP000189941"/>
    </source>
</evidence>
<dbReference type="SMART" id="SM00387">
    <property type="entry name" value="HATPase_c"/>
    <property type="match status" value="1"/>
</dbReference>
<evidence type="ECO:0000256" key="10">
    <source>
        <dbReference type="ARBA" id="ARBA00023136"/>
    </source>
</evidence>
<evidence type="ECO:0000256" key="1">
    <source>
        <dbReference type="ARBA" id="ARBA00000085"/>
    </source>
</evidence>
<dbReference type="InterPro" id="IPR005467">
    <property type="entry name" value="His_kinase_dom"/>
</dbReference>
<dbReference type="PANTHER" id="PTHR45528:SF12">
    <property type="entry name" value="SENSOR HISTIDINE KINASE ARSS"/>
    <property type="match status" value="1"/>
</dbReference>
<dbReference type="PROSITE" id="PS50885">
    <property type="entry name" value="HAMP"/>
    <property type="match status" value="1"/>
</dbReference>
<evidence type="ECO:0000256" key="2">
    <source>
        <dbReference type="ARBA" id="ARBA00004141"/>
    </source>
</evidence>
<dbReference type="Pfam" id="PF02518">
    <property type="entry name" value="HATPase_c"/>
    <property type="match status" value="1"/>
</dbReference>
<gene>
    <name evidence="14" type="ORF">SAMN02746011_00552</name>
</gene>
<evidence type="ECO:0000259" key="13">
    <source>
        <dbReference type="PROSITE" id="PS50885"/>
    </source>
</evidence>
<evidence type="ECO:0000256" key="5">
    <source>
        <dbReference type="ARBA" id="ARBA00022679"/>
    </source>
</evidence>
<evidence type="ECO:0000256" key="3">
    <source>
        <dbReference type="ARBA" id="ARBA00012438"/>
    </source>
</evidence>
<dbReference type="SMART" id="SM00388">
    <property type="entry name" value="HisKA"/>
    <property type="match status" value="1"/>
</dbReference>